<keyword evidence="3" id="KW-1185">Reference proteome</keyword>
<sequence length="122" mass="14659">MTKLYNKSSEKEKRRQIRRNIAKAEKILWEKVKDRQIEDCKFRRQYSVAEFVIDFYSPELKLAIEIDGDSHFKNGAAEYDKERQVFIESTGIRFIRFTNDDVYNNLSGVLEYIAQNIRDLRR</sequence>
<dbReference type="PANTHER" id="PTHR38590:SF1">
    <property type="entry name" value="BLL0828 PROTEIN"/>
    <property type="match status" value="1"/>
</dbReference>
<evidence type="ECO:0000259" key="1">
    <source>
        <dbReference type="Pfam" id="PF04480"/>
    </source>
</evidence>
<dbReference type="CDD" id="cd01038">
    <property type="entry name" value="Endonuclease_DUF559"/>
    <property type="match status" value="1"/>
</dbReference>
<dbReference type="InterPro" id="IPR011335">
    <property type="entry name" value="Restrct_endonuc-II-like"/>
</dbReference>
<dbReference type="AlphaFoldDB" id="A0A1U7GUA3"/>
<protein>
    <recommendedName>
        <fullName evidence="1">DUF559 domain-containing protein</fullName>
    </recommendedName>
</protein>
<accession>A0A1U7GUA3</accession>
<dbReference type="RefSeq" id="WP_073556820.1">
    <property type="nucleotide sequence ID" value="NZ_MRCA01000017.1"/>
</dbReference>
<dbReference type="SUPFAM" id="SSF52980">
    <property type="entry name" value="Restriction endonuclease-like"/>
    <property type="match status" value="1"/>
</dbReference>
<dbReference type="OrthoDB" id="9798754at2"/>
<evidence type="ECO:0000313" key="3">
    <source>
        <dbReference type="Proteomes" id="UP000186391"/>
    </source>
</evidence>
<evidence type="ECO:0000313" key="2">
    <source>
        <dbReference type="EMBL" id="OKH11579.1"/>
    </source>
</evidence>
<dbReference type="EMBL" id="MRCA01000017">
    <property type="protein sequence ID" value="OKH11579.1"/>
    <property type="molecule type" value="Genomic_DNA"/>
</dbReference>
<comment type="caution">
    <text evidence="2">The sequence shown here is derived from an EMBL/GenBank/DDBJ whole genome shotgun (WGS) entry which is preliminary data.</text>
</comment>
<dbReference type="Pfam" id="PF04480">
    <property type="entry name" value="DUF559"/>
    <property type="match status" value="1"/>
</dbReference>
<dbReference type="InterPro" id="IPR007569">
    <property type="entry name" value="DUF559"/>
</dbReference>
<dbReference type="Proteomes" id="UP000186391">
    <property type="component" value="Unassembled WGS sequence"/>
</dbReference>
<name>A0A1U7GUA3_9CYAN</name>
<dbReference type="PANTHER" id="PTHR38590">
    <property type="entry name" value="BLL0828 PROTEIN"/>
    <property type="match status" value="1"/>
</dbReference>
<dbReference type="Gene3D" id="3.40.960.10">
    <property type="entry name" value="VSR Endonuclease"/>
    <property type="match status" value="1"/>
</dbReference>
<feature type="domain" description="DUF559" evidence="1">
    <location>
        <begin position="11"/>
        <end position="117"/>
    </location>
</feature>
<organism evidence="2 3">
    <name type="scientific">Fischerella major NIES-592</name>
    <dbReference type="NCBI Taxonomy" id="210994"/>
    <lineage>
        <taxon>Bacteria</taxon>
        <taxon>Bacillati</taxon>
        <taxon>Cyanobacteriota</taxon>
        <taxon>Cyanophyceae</taxon>
        <taxon>Nostocales</taxon>
        <taxon>Hapalosiphonaceae</taxon>
        <taxon>Fischerella</taxon>
    </lineage>
</organism>
<gene>
    <name evidence="2" type="ORF">NIES592_21295</name>
</gene>
<reference evidence="2 3" key="1">
    <citation type="submission" date="2016-11" db="EMBL/GenBank/DDBJ databases">
        <title>Draft Genome Sequences of Nine Cyanobacterial Strains from Diverse Habitats.</title>
        <authorList>
            <person name="Zhu T."/>
            <person name="Hou S."/>
            <person name="Lu X."/>
            <person name="Hess W.R."/>
        </authorList>
    </citation>
    <scope>NUCLEOTIDE SEQUENCE [LARGE SCALE GENOMIC DNA]</scope>
    <source>
        <strain evidence="2 3">NIES-592</strain>
    </source>
</reference>
<proteinExistence type="predicted"/>
<dbReference type="InterPro" id="IPR047216">
    <property type="entry name" value="Endonuclease_DUF559_bact"/>
</dbReference>